<feature type="disulfide bond" evidence="15">
    <location>
        <begin position="3729"/>
        <end position="3747"/>
    </location>
</feature>
<dbReference type="InterPro" id="IPR001881">
    <property type="entry name" value="EGF-like_Ca-bd_dom"/>
</dbReference>
<feature type="disulfide bond" evidence="15">
    <location>
        <begin position="3421"/>
        <end position="3436"/>
    </location>
</feature>
<evidence type="ECO:0000256" key="2">
    <source>
        <dbReference type="ARBA" id="ARBA00009939"/>
    </source>
</evidence>
<reference evidence="21 22" key="1">
    <citation type="submission" date="2020-04" db="EMBL/GenBank/DDBJ databases">
        <authorList>
            <person name="Alioto T."/>
            <person name="Alioto T."/>
            <person name="Gomez Garrido J."/>
        </authorList>
    </citation>
    <scope>NUCLEOTIDE SEQUENCE [LARGE SCALE GENOMIC DNA]</scope>
</reference>
<feature type="disulfide bond" evidence="15">
    <location>
        <begin position="1008"/>
        <end position="1023"/>
    </location>
</feature>
<evidence type="ECO:0000256" key="16">
    <source>
        <dbReference type="PROSITE-ProRule" id="PRU00461"/>
    </source>
</evidence>
<feature type="repeat" description="LDL-receptor class B" evidence="16">
    <location>
        <begin position="2070"/>
        <end position="2113"/>
    </location>
</feature>
<evidence type="ECO:0000256" key="9">
    <source>
        <dbReference type="ARBA" id="ARBA00022989"/>
    </source>
</evidence>
<feature type="disulfide bond" evidence="15">
    <location>
        <begin position="2565"/>
        <end position="2577"/>
    </location>
</feature>
<feature type="disulfide bond" evidence="15">
    <location>
        <begin position="3485"/>
        <end position="3497"/>
    </location>
</feature>
<feature type="disulfide bond" evidence="15">
    <location>
        <begin position="3614"/>
        <end position="3632"/>
    </location>
</feature>
<dbReference type="SMART" id="SM00181">
    <property type="entry name" value="EGF"/>
    <property type="match status" value="28"/>
</dbReference>
<feature type="region of interest" description="Disordered" evidence="17">
    <location>
        <begin position="4656"/>
        <end position="4675"/>
    </location>
</feature>
<feature type="domain" description="EGF-like" evidence="20">
    <location>
        <begin position="214"/>
        <end position="251"/>
    </location>
</feature>
<feature type="disulfide bond" evidence="15">
    <location>
        <begin position="2831"/>
        <end position="2849"/>
    </location>
</feature>
<feature type="disulfide bond" evidence="15">
    <location>
        <begin position="1029"/>
        <end position="1041"/>
    </location>
</feature>
<feature type="disulfide bond" evidence="15">
    <location>
        <begin position="2887"/>
        <end position="2899"/>
    </location>
</feature>
<dbReference type="Gene3D" id="2.10.25.10">
    <property type="entry name" value="Laminin"/>
    <property type="match status" value="12"/>
</dbReference>
<feature type="compositionally biased region" description="Polar residues" evidence="17">
    <location>
        <begin position="4664"/>
        <end position="4675"/>
    </location>
</feature>
<dbReference type="FunFam" id="4.10.400.10:FF:000002">
    <property type="entry name" value="Low-density lipoprotein receptor-related protein 1"/>
    <property type="match status" value="1"/>
</dbReference>
<evidence type="ECO:0000256" key="4">
    <source>
        <dbReference type="ARBA" id="ARBA00022583"/>
    </source>
</evidence>
<dbReference type="SUPFAM" id="SSF57196">
    <property type="entry name" value="EGF/Laminin"/>
    <property type="match status" value="10"/>
</dbReference>
<feature type="disulfide bond" evidence="15">
    <location>
        <begin position="1048"/>
        <end position="1063"/>
    </location>
</feature>
<dbReference type="Gene3D" id="4.10.1220.10">
    <property type="entry name" value="EGF-type module"/>
    <property type="match status" value="2"/>
</dbReference>
<dbReference type="FunFam" id="2.120.10.30:FF:000035">
    <property type="entry name" value="Low-density lipoprotein receptor-related protein 2"/>
    <property type="match status" value="1"/>
</dbReference>
<feature type="repeat" description="LDL-receptor class B" evidence="16">
    <location>
        <begin position="3941"/>
        <end position="3983"/>
    </location>
</feature>
<dbReference type="Pfam" id="PF00057">
    <property type="entry name" value="Ldl_recept_a"/>
    <property type="match status" value="26"/>
</dbReference>
<feature type="disulfide bond" evidence="15">
    <location>
        <begin position="3722"/>
        <end position="3734"/>
    </location>
</feature>
<comment type="similarity">
    <text evidence="2">Belongs to the LDLR family.</text>
</comment>
<feature type="domain" description="EGF-like" evidence="20">
    <location>
        <begin position="4419"/>
        <end position="4455"/>
    </location>
</feature>
<feature type="repeat" description="LDL-receptor class B" evidence="16">
    <location>
        <begin position="717"/>
        <end position="765"/>
    </location>
</feature>
<dbReference type="PROSITE" id="PS50068">
    <property type="entry name" value="LDLRA_2"/>
    <property type="match status" value="30"/>
</dbReference>
<evidence type="ECO:0000256" key="15">
    <source>
        <dbReference type="PROSITE-ProRule" id="PRU00124"/>
    </source>
</evidence>
<feature type="disulfide bond" evidence="14">
    <location>
        <begin position="218"/>
        <end position="228"/>
    </location>
</feature>
<evidence type="ECO:0000256" key="13">
    <source>
        <dbReference type="ARBA" id="ARBA00023180"/>
    </source>
</evidence>
<keyword evidence="13" id="KW-0325">Glycoprotein</keyword>
<keyword evidence="6 19" id="KW-0732">Signal</keyword>
<feature type="disulfide bond" evidence="15">
    <location>
        <begin position="2662"/>
        <end position="2677"/>
    </location>
</feature>
<keyword evidence="7" id="KW-0677">Repeat</keyword>
<name>A0A8S1CG84_9INSE</name>
<dbReference type="InterPro" id="IPR000152">
    <property type="entry name" value="EGF-type_Asp/Asn_hydroxyl_site"/>
</dbReference>
<feature type="repeat" description="LDL-receptor class B" evidence="16">
    <location>
        <begin position="1436"/>
        <end position="1484"/>
    </location>
</feature>
<feature type="transmembrane region" description="Helical" evidence="18">
    <location>
        <begin position="4556"/>
        <end position="4581"/>
    </location>
</feature>
<feature type="disulfide bond" evidence="15">
    <location>
        <begin position="1076"/>
        <end position="1094"/>
    </location>
</feature>
<feature type="disulfide bond" evidence="15">
    <location>
        <begin position="2803"/>
        <end position="2818"/>
    </location>
</feature>
<evidence type="ECO:0000256" key="7">
    <source>
        <dbReference type="ARBA" id="ARBA00022737"/>
    </source>
</evidence>
<feature type="signal peptide" evidence="19">
    <location>
        <begin position="1"/>
        <end position="25"/>
    </location>
</feature>
<sequence>MMAKKRVDLLSILFRLLLFCSLVLSTTTWQVAPKELQRDSPPLPGEKCSAEFHKFPCADGINCINSSWKCDGFSDCEDGSDEPEDCPVEVCQRKQFSCPVSNKCIPHGWVCDGDVDCNDDKIKDSSDEDPVRCHKELHCPPHMTRCENGKQCMPTAAFCNDRIDCKDGSDEGDFCGQTEACDVAKCSHQCKMTRSGAVCYCPLGQQPNGTACVDANECLTPGSCDQFCSNTIGSYTCSCVAGYQLHGTNCRAINVPVNTVPTLLLASKDELLVRIQMDGAPVPGNSSLPVAQLFGMDFDHRNRTVCFIHSSNKAQLVCADVSNLSRSWPLPLPQVFTEDCKHPACQATTISDIALDWISGSWYFLDDAKEIIYLCNYNLVYCTVLIDFEVSKPRAIALDPTRGIMFFTKWGISAPGLERSNLDGSERELIVDHKITYPNGVTVDFPNKHVYWVDSFQSHVERVDYDGGNRKTLKKGSVLDHIHGITVFENKVYVSLLKSKKIYEIDRFSNLEPKQIESYKDVNRILVYHRQRQPDVNHPCKYKNGNCQQICVTAFNQSKPFARCMCQEGFKLTHDGKCIASKQTEFLIISKGRPPAIKGISMNRKVSEQAMIPISSVSRPTAIDFDKRTGFIYFSDPPKFSIERRKLDGSQRETVIDSGVNNCEGIAIDWMARNIYWTDDILLLIKVAKLDNPKISKTLLHENFHHPRDIVLDPLKGFMYWADWAEGSTSLGGRIERAAMDGSQRQILVSKDLKWPSGLSIDYVGKKLYWCDVSTNQIERINLDGSQQETILEGSQLYNPYGLAYHKNMLFWTEKQNGSVVKYFLENKTLEILAVLNPPVYYVVVFDNSSQVGINDCSNSSTNQCPELCLSSPEGPVCACKDGFKLNTSNTVFTCDVNTSFVPFVKCNQTEFQCAKNLNCIEKHYLCDGDDDCKDGSDENIEPGGACYNVTCGPDQFSCSQHYCIEKQRVCDGNLDCIDGEDEVHCENNSFTDQTKCDGRQIHPSWLCDGEKDCEDGSDEVNCNPNKECGAFEFRCNNSHCIAAALVCDGYIDCSDLSDETDCQKVECDLNTSFTCDKNVCLPKYLLCDLKADCADESDEHDCAYVTGVVYHHHELEYNISRKHCERHGFLCKDMSECINRRFVCDGQADCLDGSDEVGCEKTNCSGKNCTSALSPPKISPCEFPSRLCDNGTKCLEVGHLCNNVKDCVDGSDEGLRCDEDQCRHNRGCSHMCQNTPEGSICYCPDNLNLQTDSLTCLKNHPCDVWGTCSQQCLNIGKRHKCACIDGYKLQADRFSCESKDPAVPYVIFSNRHEIRGVDLHNLQMRPLVSSLKNTIALDFFHSDEGDTIFWTDVIDDKIYQGVLAGGSLINIKAVVKTGLSTAEGLAVDWIGHNLYWVESNLDQIEVAKLNSSFRRTLIAGDMESPRAIALDPRFGYLFWTDWDTNGPRIERCSMSGEGRQLIVRVDKVTNGGWPNGLTLDYVLQRIYWIDAKSDSIHTSNYDGGDYREVMRGHETQTHPFAIALFENYVYWTDWRTNSVIRASKWNGSDISVIQRTLTQPFDIQILHPSRQPKAKNPCGDNNGGCSHLCLISFNQTFKCACPHVMKLDDDQKTCKVNETVLLFSRANEIRGVDLSLPYYHTIPTISLPQVLTPSQIDFFAKNRQIYWADTQVNEIKRTNLSGSNIDIVLDTAIESPGGLAIDWISGNMFIASTGNSQNRIIACNLEGEFFTKIVVNDLTEVKSLALDPLRGDLFWSDVRDNSFSIETAKMDGSLRKTITSYSQIHAKRVPQSLFVDLDDMRLYWTDVEKSAIMYYELLHPELKTVPLDDRIQPTSLVIYQGSIYYSNALDSAIHVADKTTGKNDRILRNNTVDILSLKIYDPSIQTGDNLCSVNKGNCSHLCLPISATQRVCRCAVGYRTDPMDHTKCIGVDEFLMYSINWEIKGLPLGDENMTDVLSPISRVSMATSIDFHAEMDLLFWVDSEQGSVTSIKRDGTNRRTIVEHHDSVENIAIDWISGLAVDWIAGNVYWTDPKFSVIEVSRLDGSFRYVVINGDMEKPVIIVVDPVAGMLFWVDRGKTPRIESARLDGSNRKILLTEDVRQVNDLALDYKTKKLYWCNTSTKNIESVNYDGTERKQILDATESINPVAVAIFKDHIFWIDITEGHGSIKQAPLQSPSDFLLLQHGLGESLKDIQIFSKEQQSGTNGCSNNNGGCQELCLFNGTHPVCACAHGKTTAKDGKTCEDYDSFLMYSRVTKIDSIHMFDEFNRNAPFQSIKSTEFMGNTIGLAFDYKRQTIYYSDIQKGSINSVYFNGTSHKVILDKLGSVEGLAYEKFTHKIFWTCTNDATINSYSLNSNTSEPDVLLQLGSTGKPRGIALDSCSERVYWTNWDSSKPAIQRSYFRSTGVDSIITTDIKMPNAITLDHKEIKIYWADARLDKIERCEYDGRNRIILSKTNLQHPFDITVYGDFVFWTDWVTHAVMRANKYTGEGTVVLRKDVPRPMGIIAVAEDADDCTASSSPCRMMNGGCLDICTIKNGVVACVCRNGRKLLEDGKTCMPMKNTCEASQFQCGNGGCIPFILTCDSFPHCTDQSDEDQIYCMTRKCPANYFKCNNLRCINSTSVCNEVNDCGDNSDELTCTACPDDNFRCKNGTCIRRILVCDGDSDCPDASDEMNCPPVDCSNKGKQYDSFNKGLSEATLINCNFTTACIHPKWICDGENDCWDNSDEENCPATTAPSPCGNGHFRCDSGICIDQSWVCDGENDCNEEFTPSSDERDCVKKSCGPDSWTCKNGECIPHGLYCNGNPDCNDRSDEEECNPVGACPTGNFECKSGKCIYRKYLCDGNPDCPDKDDELRENCETECSSSDFLCLNRHCISNHYFCDGKCESNEFSCANEQCISLSNLCDGRIDCYDGSDEIPRICRNFTRGGCSDDEFLCNNNICLHDKLVCNNENDCGDFSDETGCNIADCAKPGICAHICVEKKIGYECKCRPGYTVNPNDKQLCVDINECETQYPCSQMCRNTLGSYVCSCTDDYILKPNKHSCKANSSVEPSLIFTNKYYIREVDLTGDVTLLATNLTNAVALDFDFSSNCIYWSEITSRQSVIKKRCNDTSNPEVIATGTVKNPDGLAVDWVGRNLYWCDKTSDTIEVSKLDGRFRKVLISTGLEEPRAITVDPHHGYMYWTDWGKDPHIGRAGMDGTSQRIIIKDNLGWPNALTIAYDTNEIFWADADKDYIAVASLDGSNRRIVMGRATSPDLKLHHVFGITVFEDYIYWTDWELKSVERCHKYRGNECATLATTIHRPMVIKAFHPHRQLPPKVNPCEKLNCSTLCLLNPGGGAQCSCPDNFVLDKNGYDCNSNCTSAHFRCPNAYKCIPFWWKCDTQIDCADGSDEPADCPKFTCLPGQFQCDQQTCHHPSEICNGKKDCVDGTDEAECDNFTCLPSFFKCPAYKNETAKCIPESKKCDQTQDCLGKEDEIGCEFKTCAPNQFLCGNGRCIPTIWACDQEDDCGDNSDEHLKCSDQTCSEQEFRCASGRCIPKAWHCDGDDDCKGGDDEPEECKDDQYHHCAPSYFKCNNTKCIPGRYKCDYENDCGDNSDEANCRPRNCSESEFRCNDGRCIRGDLKCNGEHNCFDLSDEKNCSVICDETEFRCKTMAICIQKSWMCDGEPDCLDGSDEKDCSNTTCPQFTCDNGRCLERMLRCDGDNDCDDNSDEEGCANWSCEPGRFRCKNHICILEEDVCDGINNCGDDSDESEHACLLKGGCEAHKFQCRNGLCIVESSKCNNLDDCGDNSDEEDCSNTGPCVFGACSQICNVKKGQHFTCKCAPGYSQSSEKSKGCIAEGEPAYLMVASDSELKKINPYKGTEIGEFIRTAGANYKIETVDILFFSHESIHLFWTDHVKKVIQSLSLPVKNRVKREEPRTIISGLKDPRGLTVDWVNMKIYYVDAGADVIKVSTLDGKLTVLLVNSSLDEPHDIKVDPESGWMFWSDWGKKPRIETARMDGSERRVLVDKMVQWPTGLTIDYPARRLYWTDPKALTISSVDLNGRDRHEIKKFSADDKPYKIEVFEDNLYISTYKNNNIIKMNKFGQGNLTYLVKDLHRASDILIIHENKQKANLSNPCNRNLCAEGVFCLIRSRDDRQCICPEGSKKDPRGSFDNSTGCQEVKTTTQSPKTCPLNCRFGECVNAENGGYKCNCNPLYEGKLCDKFRCSQYCKNKGFCVVQVNEKSGPDGLKPIKCHCSPQYTGARCETPLNLCEGDCLNGGYCQSSFDEHTGKVNSYCVCKNGFYGKYCGVCEDRVCLNNGTCHIQNLGQSYCNCTEGFIGGHCENHACTNFCVHGDCVLDKGHPICLCPQGFTGKSCSKDVCSDHCKNGGTCRVLPTAKLYCLCPQRYTGPLCEVDLCLKKPLAVPSDLCNLPSREQCSHLQCRNGGFCVTAVDSVVCRCPENWTGTDCSIAISSTENTCRDFCHHDGVCVLESLISQPICRCMEGWTGSRCEKKATCRNFCFNGATCQEPAKSDLKPVCICPPDFEGLRCETHNPYLSHNKEANEDDSSALLVVLLIAFLFLLALATGGVIYVMYRRRLGGNKPFAHVRMTDNVEITNPIYLREDDGDDPLEHSFSLDPNKASNFANPVYECMYNDTSVPLVAEEKTGLLQTDKLSKSPGTTSDGADSA</sequence>
<dbReference type="GO" id="GO:0005509">
    <property type="term" value="F:calcium ion binding"/>
    <property type="evidence" value="ECO:0007669"/>
    <property type="project" value="InterPro"/>
</dbReference>
<dbReference type="FunFam" id="2.120.10.30:FF:000012">
    <property type="entry name" value="Low density lipoprotein receptor-related protein 1"/>
    <property type="match status" value="1"/>
</dbReference>
<dbReference type="FunFam" id="2.10.25.10:FF:000009">
    <property type="entry name" value="Low-density lipoprotein receptor isoform 1"/>
    <property type="match status" value="2"/>
</dbReference>
<keyword evidence="3 14" id="KW-0245">EGF-like domain</keyword>
<feature type="domain" description="EGF-like" evidence="20">
    <location>
        <begin position="4363"/>
        <end position="4399"/>
    </location>
</feature>
<feature type="disulfide bond" evidence="15">
    <location>
        <begin position="2606"/>
        <end position="2618"/>
    </location>
</feature>
<feature type="disulfide bond" evidence="15">
    <location>
        <begin position="2613"/>
        <end position="2631"/>
    </location>
</feature>
<dbReference type="PROSITE" id="PS00010">
    <property type="entry name" value="ASX_HYDROXYL"/>
    <property type="match status" value="1"/>
</dbReference>
<dbReference type="Gene3D" id="4.10.400.10">
    <property type="entry name" value="Low-density Lipoprotein Receptor"/>
    <property type="match status" value="27"/>
</dbReference>
<feature type="chain" id="PRO_5035766850" description="EGF-like domain-containing protein" evidence="19">
    <location>
        <begin position="26"/>
        <end position="4675"/>
    </location>
</feature>
<evidence type="ECO:0000256" key="8">
    <source>
        <dbReference type="ARBA" id="ARBA00022837"/>
    </source>
</evidence>
<feature type="repeat" description="LDL-receptor class B" evidence="16">
    <location>
        <begin position="766"/>
        <end position="809"/>
    </location>
</feature>
<evidence type="ECO:0000256" key="11">
    <source>
        <dbReference type="ARBA" id="ARBA00023157"/>
    </source>
</evidence>
<dbReference type="SUPFAM" id="SSF57184">
    <property type="entry name" value="Growth factor receptor domain"/>
    <property type="match status" value="2"/>
</dbReference>
<dbReference type="InterPro" id="IPR009030">
    <property type="entry name" value="Growth_fac_rcpt_cys_sf"/>
</dbReference>
<feature type="disulfide bond" evidence="15">
    <location>
        <begin position="2824"/>
        <end position="2836"/>
    </location>
</feature>
<dbReference type="PANTHER" id="PTHR22722:SF5">
    <property type="entry name" value="LOW-DENSITY LIPOPROTEIN RECEPTOR-RELATED PROTEIN 1B"/>
    <property type="match status" value="1"/>
</dbReference>
<dbReference type="Pfam" id="PF07645">
    <property type="entry name" value="EGF_CA"/>
    <property type="match status" value="1"/>
</dbReference>
<feature type="repeat" description="LDL-receptor class B" evidence="16">
    <location>
        <begin position="673"/>
        <end position="716"/>
    </location>
</feature>
<feature type="disulfide bond" evidence="14">
    <location>
        <begin position="4527"/>
        <end position="4536"/>
    </location>
</feature>
<gene>
    <name evidence="21" type="ORF">CLODIP_2_CD14488</name>
</gene>
<feature type="disulfide bond" evidence="15">
    <location>
        <begin position="952"/>
        <end position="964"/>
    </location>
</feature>
<dbReference type="PRINTS" id="PR00261">
    <property type="entry name" value="LDLRECEPTOR"/>
</dbReference>
<feature type="disulfide bond" evidence="14">
    <location>
        <begin position="4211"/>
        <end position="4221"/>
    </location>
</feature>
<feature type="disulfide bond" evidence="15">
    <location>
        <begin position="3607"/>
        <end position="3619"/>
    </location>
</feature>
<feature type="domain" description="EGF-like" evidence="20">
    <location>
        <begin position="4253"/>
        <end position="4294"/>
    </location>
</feature>
<dbReference type="PROSITE" id="PS00022">
    <property type="entry name" value="EGF_1"/>
    <property type="match status" value="7"/>
</dbReference>
<feature type="disulfide bond" evidence="14">
    <location>
        <begin position="4488"/>
        <end position="4497"/>
    </location>
</feature>
<evidence type="ECO:0000256" key="18">
    <source>
        <dbReference type="SAM" id="Phobius"/>
    </source>
</evidence>
<feature type="repeat" description="LDL-receptor class B" evidence="16">
    <location>
        <begin position="1485"/>
        <end position="1529"/>
    </location>
</feature>
<feature type="disulfide bond" evidence="15">
    <location>
        <begin position="3665"/>
        <end position="3680"/>
    </location>
</feature>
<feature type="disulfide bond" evidence="15">
    <location>
        <begin position="3690"/>
        <end position="3708"/>
    </location>
</feature>
<feature type="disulfide bond" evidence="15">
    <location>
        <begin position="2894"/>
        <end position="2912"/>
    </location>
</feature>
<dbReference type="CDD" id="cd00112">
    <property type="entry name" value="LDLa"/>
    <property type="match status" value="26"/>
</dbReference>
<feature type="disulfide bond" evidence="15">
    <location>
        <begin position="3626"/>
        <end position="3641"/>
    </location>
</feature>
<dbReference type="Proteomes" id="UP000494165">
    <property type="component" value="Unassembled WGS sequence"/>
</dbReference>
<feature type="disulfide bond" evidence="15">
    <location>
        <begin position="2784"/>
        <end position="2796"/>
    </location>
</feature>
<dbReference type="CDD" id="cd00054">
    <property type="entry name" value="EGF_CA"/>
    <property type="match status" value="2"/>
</dbReference>
<feature type="disulfide bond" evidence="15">
    <location>
        <begin position="3587"/>
        <end position="3602"/>
    </location>
</feature>
<feature type="disulfide bond" evidence="15">
    <location>
        <begin position="3568"/>
        <end position="3580"/>
    </location>
</feature>
<feature type="disulfide bond" evidence="14">
    <location>
        <begin position="4469"/>
        <end position="4486"/>
    </location>
</feature>
<feature type="repeat" description="LDL-receptor class B" evidence="16">
    <location>
        <begin position="2384"/>
        <end position="2428"/>
    </location>
</feature>
<feature type="disulfide bond" evidence="15">
    <location>
        <begin position="2938"/>
        <end position="2956"/>
    </location>
</feature>
<feature type="disulfide bond" evidence="15">
    <location>
        <begin position="1088"/>
        <end position="1103"/>
    </location>
</feature>
<feature type="disulfide bond" evidence="15">
    <location>
        <begin position="959"/>
        <end position="977"/>
    </location>
</feature>
<feature type="disulfide bond" evidence="15">
    <location>
        <begin position="1145"/>
        <end position="1160"/>
    </location>
</feature>
<feature type="disulfide bond" evidence="15">
    <location>
        <begin position="3771"/>
        <end position="3789"/>
    </location>
</feature>
<feature type="repeat" description="LDL-receptor class B" evidence="16">
    <location>
        <begin position="448"/>
        <end position="491"/>
    </location>
</feature>
<dbReference type="PROSITE" id="PS01209">
    <property type="entry name" value="LDLRA_1"/>
    <property type="match status" value="17"/>
</dbReference>
<feature type="disulfide bond" evidence="15">
    <location>
        <begin position="3465"/>
        <end position="3480"/>
    </location>
</feature>
<keyword evidence="5 18" id="KW-0812">Transmembrane</keyword>
<feature type="disulfide bond" evidence="15">
    <location>
        <begin position="3702"/>
        <end position="3717"/>
    </location>
</feature>
<dbReference type="FunFam" id="4.10.400.10:FF:000011">
    <property type="entry name" value="Low-density lipoprotein receptor-related protein 1"/>
    <property type="match status" value="1"/>
</dbReference>
<feature type="disulfide bond" evidence="15">
    <location>
        <begin position="3409"/>
        <end position="3427"/>
    </location>
</feature>
<feature type="repeat" description="LDL-receptor class B" evidence="16">
    <location>
        <begin position="2429"/>
        <end position="2471"/>
    </location>
</feature>
<feature type="disulfide bond" evidence="14">
    <location>
        <begin position="4465"/>
        <end position="4475"/>
    </location>
</feature>
<feature type="disulfide bond" evidence="14">
    <location>
        <begin position="4319"/>
        <end position="4328"/>
    </location>
</feature>
<feature type="domain" description="EGF-like" evidence="20">
    <location>
        <begin position="4499"/>
        <end position="4537"/>
    </location>
</feature>
<dbReference type="GO" id="GO:0005886">
    <property type="term" value="C:plasma membrane"/>
    <property type="evidence" value="ECO:0007669"/>
    <property type="project" value="TreeGrafter"/>
</dbReference>
<feature type="domain" description="EGF-like" evidence="20">
    <location>
        <begin position="4461"/>
        <end position="4498"/>
    </location>
</feature>
<evidence type="ECO:0000256" key="17">
    <source>
        <dbReference type="SAM" id="MobiDB-lite"/>
    </source>
</evidence>
<evidence type="ECO:0000313" key="22">
    <source>
        <dbReference type="Proteomes" id="UP000494165"/>
    </source>
</evidence>
<feature type="disulfide bond" evidence="15">
    <location>
        <begin position="2791"/>
        <end position="2809"/>
    </location>
</feature>
<dbReference type="InterPro" id="IPR000033">
    <property type="entry name" value="LDLR_classB_rpt"/>
</dbReference>
<feature type="disulfide bond" evidence="15">
    <location>
        <begin position="2931"/>
        <end position="2943"/>
    </location>
</feature>
<dbReference type="InterPro" id="IPR036055">
    <property type="entry name" value="LDL_receptor-like_sf"/>
</dbReference>
<feature type="repeat" description="LDL-receptor class B" evidence="16">
    <location>
        <begin position="630"/>
        <end position="672"/>
    </location>
</feature>
<dbReference type="InterPro" id="IPR002172">
    <property type="entry name" value="LDrepeatLR_classA_rpt"/>
</dbReference>
<feature type="repeat" description="LDL-receptor class B" evidence="16">
    <location>
        <begin position="403"/>
        <end position="447"/>
    </location>
</feature>
<feature type="disulfide bond" evidence="15">
    <location>
        <begin position="3492"/>
        <end position="3510"/>
    </location>
</feature>
<dbReference type="SUPFAM" id="SSF57424">
    <property type="entry name" value="LDL receptor-like module"/>
    <property type="match status" value="29"/>
</dbReference>
<dbReference type="PANTHER" id="PTHR22722">
    <property type="entry name" value="LOW-DENSITY LIPOPROTEIN RECEPTOR-RELATED PROTEIN 2-RELATED"/>
    <property type="match status" value="1"/>
</dbReference>
<feature type="disulfide bond" evidence="15">
    <location>
        <begin position="2741"/>
        <end position="2753"/>
    </location>
</feature>
<feature type="disulfide bond" evidence="15">
    <location>
        <begin position="3525"/>
        <end position="3537"/>
    </location>
</feature>
<feature type="disulfide bond" evidence="15">
    <location>
        <begin position="2643"/>
        <end position="2655"/>
    </location>
</feature>
<dbReference type="InterPro" id="IPR011042">
    <property type="entry name" value="6-blade_b-propeller_TolB-like"/>
</dbReference>
<feature type="disulfide bond" evidence="15">
    <location>
        <begin position="3764"/>
        <end position="3776"/>
    </location>
</feature>
<dbReference type="PROSITE" id="PS51120">
    <property type="entry name" value="LDLRB"/>
    <property type="match status" value="20"/>
</dbReference>
<keyword evidence="12" id="KW-0675">Receptor</keyword>
<dbReference type="InterPro" id="IPR026823">
    <property type="entry name" value="cEGF"/>
</dbReference>
<feature type="disulfide bond" evidence="15">
    <location>
        <begin position="2625"/>
        <end position="2640"/>
    </location>
</feature>
<dbReference type="OrthoDB" id="21182at2759"/>
<keyword evidence="4" id="KW-0254">Endocytosis</keyword>
<dbReference type="PROSITE" id="PS01187">
    <property type="entry name" value="EGF_CA"/>
    <property type="match status" value="2"/>
</dbReference>
<keyword evidence="10 18" id="KW-0472">Membrane</keyword>
<dbReference type="Pfam" id="PF14670">
    <property type="entry name" value="FXa_inhibition"/>
    <property type="match status" value="1"/>
</dbReference>
<dbReference type="FunFam" id="4.10.400.10:FF:000007">
    <property type="entry name" value="Low density lipoprotein receptor-related protein 1"/>
    <property type="match status" value="1"/>
</dbReference>
<dbReference type="FunFam" id="2.120.10.30:FF:000009">
    <property type="entry name" value="Putative low-density lipoprotein receptor-related protein 1B"/>
    <property type="match status" value="1"/>
</dbReference>
<feature type="disulfide bond" evidence="15">
    <location>
        <begin position="2717"/>
        <end position="2732"/>
    </location>
</feature>
<feature type="repeat" description="LDL-receptor class B" evidence="16">
    <location>
        <begin position="1393"/>
        <end position="1435"/>
    </location>
</feature>
<dbReference type="EMBL" id="CADEPI010000015">
    <property type="protein sequence ID" value="CAB3364279.1"/>
    <property type="molecule type" value="Genomic_DNA"/>
</dbReference>
<feature type="disulfide bond" evidence="15">
    <location>
        <begin position="3575"/>
        <end position="3593"/>
    </location>
</feature>
<dbReference type="GO" id="GO:0006897">
    <property type="term" value="P:endocytosis"/>
    <property type="evidence" value="ECO:0007669"/>
    <property type="project" value="UniProtKB-KW"/>
</dbReference>
<proteinExistence type="inferred from homology"/>
<feature type="disulfide bond" evidence="15">
    <location>
        <begin position="2572"/>
        <end position="2590"/>
    </location>
</feature>
<evidence type="ECO:0000256" key="19">
    <source>
        <dbReference type="SAM" id="SignalP"/>
    </source>
</evidence>
<evidence type="ECO:0000256" key="6">
    <source>
        <dbReference type="ARBA" id="ARBA00022729"/>
    </source>
</evidence>
<evidence type="ECO:0000256" key="5">
    <source>
        <dbReference type="ARBA" id="ARBA00022692"/>
    </source>
</evidence>
<feature type="repeat" description="LDL-receptor class B" evidence="16">
    <location>
        <begin position="3137"/>
        <end position="3179"/>
    </location>
</feature>
<evidence type="ECO:0000256" key="12">
    <source>
        <dbReference type="ARBA" id="ARBA00023170"/>
    </source>
</evidence>
<evidence type="ECO:0000256" key="3">
    <source>
        <dbReference type="ARBA" id="ARBA00022536"/>
    </source>
</evidence>
<dbReference type="PROSITE" id="PS01186">
    <property type="entry name" value="EGF_2"/>
    <property type="match status" value="3"/>
</dbReference>
<dbReference type="SMART" id="SM00179">
    <property type="entry name" value="EGF_CA"/>
    <property type="match status" value="10"/>
</dbReference>
<feature type="repeat" description="LDL-receptor class B" evidence="16">
    <location>
        <begin position="3180"/>
        <end position="3223"/>
    </location>
</feature>
<dbReference type="InterPro" id="IPR018097">
    <property type="entry name" value="EGF_Ca-bd_CS"/>
</dbReference>
<feature type="disulfide bond" evidence="14">
    <location>
        <begin position="4445"/>
        <end position="4454"/>
    </location>
</feature>
<dbReference type="SMART" id="SM00192">
    <property type="entry name" value="LDLa"/>
    <property type="match status" value="30"/>
</dbReference>
<dbReference type="Gene3D" id="2.120.10.30">
    <property type="entry name" value="TolB, C-terminal domain"/>
    <property type="match status" value="8"/>
</dbReference>
<dbReference type="SUPFAM" id="SSF63825">
    <property type="entry name" value="YWTD domain"/>
    <property type="match status" value="8"/>
</dbReference>
<feature type="disulfide bond" evidence="15">
    <location>
        <begin position="3783"/>
        <end position="3798"/>
    </location>
</feature>
<feature type="disulfide bond" evidence="14">
    <location>
        <begin position="4503"/>
        <end position="4513"/>
    </location>
</feature>
<feature type="repeat" description="LDL-receptor class B" evidence="16">
    <location>
        <begin position="1977"/>
        <end position="2018"/>
    </location>
</feature>
<dbReference type="InterPro" id="IPR000742">
    <property type="entry name" value="EGF"/>
</dbReference>
<feature type="disulfide bond" evidence="15">
    <location>
        <begin position="1036"/>
        <end position="1054"/>
    </location>
</feature>
<comment type="subcellular location">
    <subcellularLocation>
        <location evidence="1">Membrane</location>
        <topology evidence="1">Single-pass type I membrane protein</topology>
    </subcellularLocation>
</comment>
<dbReference type="GO" id="GO:0043235">
    <property type="term" value="C:receptor complex"/>
    <property type="evidence" value="ECO:0007669"/>
    <property type="project" value="TreeGrafter"/>
</dbReference>
<accession>A0A8S1CG84</accession>
<feature type="disulfide bond" evidence="14">
    <location>
        <begin position="4367"/>
        <end position="4377"/>
    </location>
</feature>
<feature type="disulfide bond" evidence="15">
    <location>
        <begin position="2950"/>
        <end position="2965"/>
    </location>
</feature>
<feature type="disulfide bond" evidence="15">
    <location>
        <begin position="3532"/>
        <end position="3550"/>
    </location>
</feature>
<keyword evidence="8" id="KW-0106">Calcium</keyword>
<dbReference type="PROSITE" id="PS50026">
    <property type="entry name" value="EGF_3"/>
    <property type="match status" value="8"/>
</dbReference>
<evidence type="ECO:0000259" key="20">
    <source>
        <dbReference type="PROSITE" id="PS50026"/>
    </source>
</evidence>
<feature type="repeat" description="LDL-receptor class B" evidence="16">
    <location>
        <begin position="1664"/>
        <end position="1706"/>
    </location>
</feature>
<keyword evidence="11 14" id="KW-1015">Disulfide bond</keyword>
<dbReference type="Pfam" id="PF12662">
    <property type="entry name" value="cEGF"/>
    <property type="match status" value="1"/>
</dbReference>
<dbReference type="InterPro" id="IPR049883">
    <property type="entry name" value="NOTCH1_EGF-like"/>
</dbReference>
<feature type="disulfide bond" evidence="14">
    <location>
        <begin position="4257"/>
        <end position="4267"/>
    </location>
</feature>
<evidence type="ECO:0000313" key="21">
    <source>
        <dbReference type="EMBL" id="CAB3364279.1"/>
    </source>
</evidence>
<dbReference type="FunFam" id="2.120.10.30:FF:000241">
    <property type="entry name" value="Low-density lipoprotein receptor-related protein 6"/>
    <property type="match status" value="5"/>
</dbReference>
<feature type="disulfide bond" evidence="15">
    <location>
        <begin position="2748"/>
        <end position="2766"/>
    </location>
</feature>
<dbReference type="Pfam" id="PF00058">
    <property type="entry name" value="Ldl_recept_b"/>
    <property type="match status" value="11"/>
</dbReference>
<dbReference type="InterPro" id="IPR023415">
    <property type="entry name" value="LDLR_class-A_CS"/>
</dbReference>
<feature type="repeat" description="LDL-receptor class B" evidence="16">
    <location>
        <begin position="3984"/>
        <end position="4027"/>
    </location>
</feature>
<feature type="disulfide bond" evidence="15">
    <location>
        <begin position="3402"/>
        <end position="3414"/>
    </location>
</feature>
<evidence type="ECO:0000256" key="1">
    <source>
        <dbReference type="ARBA" id="ARBA00004479"/>
    </source>
</evidence>
<feature type="disulfide bond" evidence="14">
    <location>
        <begin position="4284"/>
        <end position="4293"/>
    </location>
</feature>
<comment type="caution">
    <text evidence="14">Lacks conserved residue(s) required for the propagation of feature annotation.</text>
</comment>
<feature type="repeat" description="LDL-receptor class B" evidence="16">
    <location>
        <begin position="2114"/>
        <end position="2157"/>
    </location>
</feature>
<comment type="caution">
    <text evidence="21">The sequence shown here is derived from an EMBL/GenBank/DDBJ whole genome shotgun (WGS) entry which is preliminary data.</text>
</comment>
<keyword evidence="9 18" id="KW-1133">Transmembrane helix</keyword>
<feature type="disulfide bond" evidence="15">
    <location>
        <begin position="971"/>
        <end position="986"/>
    </location>
</feature>
<feature type="repeat" description="LDL-receptor class B" evidence="16">
    <location>
        <begin position="2027"/>
        <end position="2069"/>
    </location>
</feature>
<keyword evidence="22" id="KW-1185">Reference proteome</keyword>
<dbReference type="InterPro" id="IPR051221">
    <property type="entry name" value="LDLR-related"/>
</dbReference>
<organism evidence="21 22">
    <name type="scientific">Cloeon dipterum</name>
    <dbReference type="NCBI Taxonomy" id="197152"/>
    <lineage>
        <taxon>Eukaryota</taxon>
        <taxon>Metazoa</taxon>
        <taxon>Ecdysozoa</taxon>
        <taxon>Arthropoda</taxon>
        <taxon>Hexapoda</taxon>
        <taxon>Insecta</taxon>
        <taxon>Pterygota</taxon>
        <taxon>Palaeoptera</taxon>
        <taxon>Ephemeroptera</taxon>
        <taxon>Pisciforma</taxon>
        <taxon>Baetidae</taxon>
        <taxon>Cloeon</taxon>
    </lineage>
</organism>
<feature type="disulfide bond" evidence="14">
    <location>
        <begin position="4389"/>
        <end position="4398"/>
    </location>
</feature>
<evidence type="ECO:0000256" key="14">
    <source>
        <dbReference type="PROSITE-ProRule" id="PRU00076"/>
    </source>
</evidence>
<evidence type="ECO:0000256" key="10">
    <source>
        <dbReference type="ARBA" id="ARBA00023136"/>
    </source>
</evidence>
<dbReference type="SMART" id="SM00135">
    <property type="entry name" value="LY"/>
    <property type="match status" value="36"/>
</dbReference>
<feature type="domain" description="EGF-like" evidence="20">
    <location>
        <begin position="4207"/>
        <end position="4251"/>
    </location>
</feature>
<protein>
    <recommendedName>
        <fullName evidence="20">EGF-like domain-containing protein</fullName>
    </recommendedName>
</protein>
<feature type="domain" description="EGF-like" evidence="20">
    <location>
        <begin position="4295"/>
        <end position="4329"/>
    </location>
</feature>
<feature type="disulfide bond" evidence="15">
    <location>
        <begin position="2650"/>
        <end position="2668"/>
    </location>
</feature>
<feature type="disulfide bond" evidence="14">
    <location>
        <begin position="4241"/>
        <end position="4250"/>
    </location>
</feature>